<evidence type="ECO:0000313" key="4">
    <source>
        <dbReference type="Proteomes" id="UP000799539"/>
    </source>
</evidence>
<keyword evidence="2" id="KW-0732">Signal</keyword>
<accession>A0A6A6FPA3</accession>
<gene>
    <name evidence="3" type="ORF">CERZMDRAFT_82328</name>
</gene>
<keyword evidence="4" id="KW-1185">Reference proteome</keyword>
<proteinExistence type="predicted"/>
<dbReference type="EMBL" id="ML992666">
    <property type="protein sequence ID" value="KAF2215295.1"/>
    <property type="molecule type" value="Genomic_DNA"/>
</dbReference>
<feature type="chain" id="PRO_5025586361" description="Secreted protein" evidence="2">
    <location>
        <begin position="21"/>
        <end position="169"/>
    </location>
</feature>
<protein>
    <recommendedName>
        <fullName evidence="5">Secreted protein</fullName>
    </recommendedName>
</protein>
<sequence>MWRCAASLLGMRLLCMPGLPATVCTQRAVLWPVHFVPETAGVRLMRLNATARWKFHGHSFWKQPLRHDTTSSESLESAWTVRRRKNQRKDTAPRSVPKKTQAARDLDTGLDEKLRTYTPLMGNSTYSAGEAASSQERHVEWPWDGGTAAFTLLTGSYLQFHTTLGFSHH</sequence>
<evidence type="ECO:0000313" key="3">
    <source>
        <dbReference type="EMBL" id="KAF2215295.1"/>
    </source>
</evidence>
<reference evidence="3" key="1">
    <citation type="journal article" date="2020" name="Stud. Mycol.">
        <title>101 Dothideomycetes genomes: a test case for predicting lifestyles and emergence of pathogens.</title>
        <authorList>
            <person name="Haridas S."/>
            <person name="Albert R."/>
            <person name="Binder M."/>
            <person name="Bloem J."/>
            <person name="Labutti K."/>
            <person name="Salamov A."/>
            <person name="Andreopoulos B."/>
            <person name="Baker S."/>
            <person name="Barry K."/>
            <person name="Bills G."/>
            <person name="Bluhm B."/>
            <person name="Cannon C."/>
            <person name="Castanera R."/>
            <person name="Culley D."/>
            <person name="Daum C."/>
            <person name="Ezra D."/>
            <person name="Gonzalez J."/>
            <person name="Henrissat B."/>
            <person name="Kuo A."/>
            <person name="Liang C."/>
            <person name="Lipzen A."/>
            <person name="Lutzoni F."/>
            <person name="Magnuson J."/>
            <person name="Mondo S."/>
            <person name="Nolan M."/>
            <person name="Ohm R."/>
            <person name="Pangilinan J."/>
            <person name="Park H.-J."/>
            <person name="Ramirez L."/>
            <person name="Alfaro M."/>
            <person name="Sun H."/>
            <person name="Tritt A."/>
            <person name="Yoshinaga Y."/>
            <person name="Zwiers L.-H."/>
            <person name="Turgeon B."/>
            <person name="Goodwin S."/>
            <person name="Spatafora J."/>
            <person name="Crous P."/>
            <person name="Grigoriev I."/>
        </authorList>
    </citation>
    <scope>NUCLEOTIDE SEQUENCE</scope>
    <source>
        <strain evidence="3">SCOH1-5</strain>
    </source>
</reference>
<evidence type="ECO:0000256" key="2">
    <source>
        <dbReference type="SAM" id="SignalP"/>
    </source>
</evidence>
<evidence type="ECO:0008006" key="5">
    <source>
        <dbReference type="Google" id="ProtNLM"/>
    </source>
</evidence>
<feature type="region of interest" description="Disordered" evidence="1">
    <location>
        <begin position="72"/>
        <end position="108"/>
    </location>
</feature>
<organism evidence="3 4">
    <name type="scientific">Cercospora zeae-maydis SCOH1-5</name>
    <dbReference type="NCBI Taxonomy" id="717836"/>
    <lineage>
        <taxon>Eukaryota</taxon>
        <taxon>Fungi</taxon>
        <taxon>Dikarya</taxon>
        <taxon>Ascomycota</taxon>
        <taxon>Pezizomycotina</taxon>
        <taxon>Dothideomycetes</taxon>
        <taxon>Dothideomycetidae</taxon>
        <taxon>Mycosphaerellales</taxon>
        <taxon>Mycosphaerellaceae</taxon>
        <taxon>Cercospora</taxon>
    </lineage>
</organism>
<name>A0A6A6FPA3_9PEZI</name>
<feature type="signal peptide" evidence="2">
    <location>
        <begin position="1"/>
        <end position="20"/>
    </location>
</feature>
<evidence type="ECO:0000256" key="1">
    <source>
        <dbReference type="SAM" id="MobiDB-lite"/>
    </source>
</evidence>
<dbReference type="AlphaFoldDB" id="A0A6A6FPA3"/>
<dbReference type="Proteomes" id="UP000799539">
    <property type="component" value="Unassembled WGS sequence"/>
</dbReference>